<evidence type="ECO:0000256" key="6">
    <source>
        <dbReference type="ARBA" id="ARBA00023125"/>
    </source>
</evidence>
<dbReference type="GO" id="GO:0006355">
    <property type="term" value="P:regulation of DNA-templated transcription"/>
    <property type="evidence" value="ECO:0007669"/>
    <property type="project" value="InterPro"/>
</dbReference>
<dbReference type="Proteomes" id="UP001055439">
    <property type="component" value="Chromosome 8"/>
</dbReference>
<organism evidence="20 21">
    <name type="scientific">Musa troglodytarum</name>
    <name type="common">fe'i banana</name>
    <dbReference type="NCBI Taxonomy" id="320322"/>
    <lineage>
        <taxon>Eukaryota</taxon>
        <taxon>Viridiplantae</taxon>
        <taxon>Streptophyta</taxon>
        <taxon>Embryophyta</taxon>
        <taxon>Tracheophyta</taxon>
        <taxon>Spermatophyta</taxon>
        <taxon>Magnoliopsida</taxon>
        <taxon>Liliopsida</taxon>
        <taxon>Zingiberales</taxon>
        <taxon>Musaceae</taxon>
        <taxon>Musa</taxon>
    </lineage>
</organism>
<evidence type="ECO:0000256" key="10">
    <source>
        <dbReference type="ARBA" id="ARBA00031428"/>
    </source>
</evidence>
<evidence type="ECO:0000259" key="19">
    <source>
        <dbReference type="PROSITE" id="PS51005"/>
    </source>
</evidence>
<dbReference type="GO" id="GO:0003677">
    <property type="term" value="F:DNA binding"/>
    <property type="evidence" value="ECO:0007669"/>
    <property type="project" value="UniProtKB-KW"/>
</dbReference>
<dbReference type="AlphaFoldDB" id="A0A9E7GXI3"/>
<evidence type="ECO:0000256" key="7">
    <source>
        <dbReference type="ARBA" id="ARBA00023163"/>
    </source>
</evidence>
<keyword evidence="6" id="KW-0238">DNA-binding</keyword>
<comment type="similarity">
    <text evidence="2 16">Belongs to the GDA1/CD39 NTPase family.</text>
</comment>
<protein>
    <recommendedName>
        <fullName evidence="3">apyrase</fullName>
        <ecNumber evidence="3">3.6.1.5</ecNumber>
    </recommendedName>
    <alternativeName>
        <fullName evidence="10">ATP-diphosphatase</fullName>
    </alternativeName>
    <alternativeName>
        <fullName evidence="11">ATP-diphosphohydrolase</fullName>
    </alternativeName>
    <alternativeName>
        <fullName evidence="9">Adenosine diphosphatase</fullName>
    </alternativeName>
</protein>
<comment type="catalytic activity">
    <reaction evidence="12">
        <text>a ribonucleoside 5'-triphosphate + 2 H2O = a ribonucleoside 5'-phosphate + 2 phosphate + 2 H(+)</text>
        <dbReference type="Rhea" id="RHEA:36795"/>
        <dbReference type="ChEBI" id="CHEBI:15377"/>
        <dbReference type="ChEBI" id="CHEBI:15378"/>
        <dbReference type="ChEBI" id="CHEBI:43474"/>
        <dbReference type="ChEBI" id="CHEBI:58043"/>
        <dbReference type="ChEBI" id="CHEBI:61557"/>
        <dbReference type="EC" id="3.6.1.5"/>
    </reaction>
</comment>
<feature type="compositionally biased region" description="Basic and acidic residues" evidence="17">
    <location>
        <begin position="19"/>
        <end position="34"/>
    </location>
</feature>
<dbReference type="Pfam" id="PF02365">
    <property type="entry name" value="NAM"/>
    <property type="match status" value="1"/>
</dbReference>
<feature type="transmembrane region" description="Helical" evidence="18">
    <location>
        <begin position="115"/>
        <end position="134"/>
    </location>
</feature>
<dbReference type="GO" id="GO:0016020">
    <property type="term" value="C:membrane"/>
    <property type="evidence" value="ECO:0007669"/>
    <property type="project" value="TreeGrafter"/>
</dbReference>
<evidence type="ECO:0000313" key="20">
    <source>
        <dbReference type="EMBL" id="URE23714.1"/>
    </source>
</evidence>
<dbReference type="GO" id="GO:0017110">
    <property type="term" value="F:nucleoside diphosphate phosphatase activity"/>
    <property type="evidence" value="ECO:0007669"/>
    <property type="project" value="TreeGrafter"/>
</dbReference>
<evidence type="ECO:0000256" key="17">
    <source>
        <dbReference type="SAM" id="MobiDB-lite"/>
    </source>
</evidence>
<evidence type="ECO:0000256" key="14">
    <source>
        <dbReference type="PIRSR" id="PIRSR600407-1"/>
    </source>
</evidence>
<dbReference type="Gene3D" id="2.170.150.80">
    <property type="entry name" value="NAC domain"/>
    <property type="match status" value="1"/>
</dbReference>
<dbReference type="SUPFAM" id="SSF101941">
    <property type="entry name" value="NAC domain"/>
    <property type="match status" value="1"/>
</dbReference>
<evidence type="ECO:0000256" key="3">
    <source>
        <dbReference type="ARBA" id="ARBA00012148"/>
    </source>
</evidence>
<keyword evidence="4 16" id="KW-0378">Hydrolase</keyword>
<keyword evidence="15" id="KW-0067">ATP-binding</keyword>
<evidence type="ECO:0000313" key="21">
    <source>
        <dbReference type="Proteomes" id="UP001055439"/>
    </source>
</evidence>
<feature type="active site" description="Proton acceptor" evidence="14">
    <location>
        <position position="284"/>
    </location>
</feature>
<keyword evidence="21" id="KW-1185">Reference proteome</keyword>
<dbReference type="EMBL" id="CP097510">
    <property type="protein sequence ID" value="URE23714.1"/>
    <property type="molecule type" value="Genomic_DNA"/>
</dbReference>
<feature type="region of interest" description="Disordered" evidence="17">
    <location>
        <begin position="741"/>
        <end position="762"/>
    </location>
</feature>
<dbReference type="Gene3D" id="3.30.420.40">
    <property type="match status" value="1"/>
</dbReference>
<evidence type="ECO:0000256" key="5">
    <source>
        <dbReference type="ARBA" id="ARBA00023015"/>
    </source>
</evidence>
<evidence type="ECO:0000256" key="12">
    <source>
        <dbReference type="ARBA" id="ARBA00049175"/>
    </source>
</evidence>
<proteinExistence type="inferred from homology"/>
<dbReference type="PANTHER" id="PTHR11782">
    <property type="entry name" value="ADENOSINE/GUANOSINE DIPHOSPHATASE"/>
    <property type="match status" value="1"/>
</dbReference>
<feature type="domain" description="NAC" evidence="19">
    <location>
        <begin position="581"/>
        <end position="737"/>
    </location>
</feature>
<keyword evidence="5" id="KW-0805">Transcription regulation</keyword>
<dbReference type="Gene3D" id="3.30.420.150">
    <property type="entry name" value="Exopolyphosphatase. Domain 2"/>
    <property type="match status" value="1"/>
</dbReference>
<accession>A0A9E7GXI3</accession>
<gene>
    <name evidence="20" type="ORF">MUK42_06405</name>
</gene>
<evidence type="ECO:0000256" key="18">
    <source>
        <dbReference type="SAM" id="Phobius"/>
    </source>
</evidence>
<dbReference type="FunFam" id="2.170.150.80:FF:000005">
    <property type="entry name" value="NAC transcription factor 56"/>
    <property type="match status" value="1"/>
</dbReference>
<dbReference type="PANTHER" id="PTHR11782:SF83">
    <property type="entry name" value="GUANOSINE-DIPHOSPHATASE"/>
    <property type="match status" value="1"/>
</dbReference>
<evidence type="ECO:0000256" key="11">
    <source>
        <dbReference type="ARBA" id="ARBA00032306"/>
    </source>
</evidence>
<evidence type="ECO:0000256" key="9">
    <source>
        <dbReference type="ARBA" id="ARBA00030084"/>
    </source>
</evidence>
<dbReference type="InterPro" id="IPR000407">
    <property type="entry name" value="GDA1_CD39_NTPase"/>
</dbReference>
<evidence type="ECO:0000256" key="2">
    <source>
        <dbReference type="ARBA" id="ARBA00009283"/>
    </source>
</evidence>
<evidence type="ECO:0000256" key="13">
    <source>
        <dbReference type="ARBA" id="ARBA00055524"/>
    </source>
</evidence>
<feature type="region of interest" description="Disordered" evidence="17">
    <location>
        <begin position="16"/>
        <end position="36"/>
    </location>
</feature>
<dbReference type="GO" id="GO:0009134">
    <property type="term" value="P:nucleoside diphosphate catabolic process"/>
    <property type="evidence" value="ECO:0007669"/>
    <property type="project" value="TreeGrafter"/>
</dbReference>
<dbReference type="OrthoDB" id="6372431at2759"/>
<dbReference type="InterPro" id="IPR036093">
    <property type="entry name" value="NAC_dom_sf"/>
</dbReference>
<dbReference type="GO" id="GO:0004050">
    <property type="term" value="F:apyrase activity"/>
    <property type="evidence" value="ECO:0007669"/>
    <property type="project" value="UniProtKB-EC"/>
</dbReference>
<dbReference type="GO" id="GO:0048608">
    <property type="term" value="P:reproductive structure development"/>
    <property type="evidence" value="ECO:0007669"/>
    <property type="project" value="UniProtKB-ARBA"/>
</dbReference>
<keyword evidence="7" id="KW-0804">Transcription</keyword>
<evidence type="ECO:0000256" key="4">
    <source>
        <dbReference type="ARBA" id="ARBA00022801"/>
    </source>
</evidence>
<keyword evidence="15" id="KW-0547">Nucleotide-binding</keyword>
<keyword evidence="8" id="KW-0539">Nucleus</keyword>
<dbReference type="GO" id="GO:0005634">
    <property type="term" value="C:nucleus"/>
    <property type="evidence" value="ECO:0007669"/>
    <property type="project" value="UniProtKB-SubCell"/>
</dbReference>
<dbReference type="InterPro" id="IPR003441">
    <property type="entry name" value="NAC-dom"/>
</dbReference>
<feature type="region of interest" description="Disordered" evidence="17">
    <location>
        <begin position="51"/>
        <end position="89"/>
    </location>
</feature>
<dbReference type="PROSITE" id="PS01238">
    <property type="entry name" value="GDA1_CD39_NTPASE"/>
    <property type="match status" value="1"/>
</dbReference>
<name>A0A9E7GXI3_9LILI</name>
<dbReference type="GO" id="GO:0005524">
    <property type="term" value="F:ATP binding"/>
    <property type="evidence" value="ECO:0007669"/>
    <property type="project" value="UniProtKB-KW"/>
</dbReference>
<keyword evidence="18" id="KW-1133">Transmembrane helix</keyword>
<evidence type="ECO:0000256" key="1">
    <source>
        <dbReference type="ARBA" id="ARBA00004123"/>
    </source>
</evidence>
<dbReference type="PROSITE" id="PS51005">
    <property type="entry name" value="NAC"/>
    <property type="match status" value="1"/>
</dbReference>
<evidence type="ECO:0000256" key="8">
    <source>
        <dbReference type="ARBA" id="ARBA00023242"/>
    </source>
</evidence>
<dbReference type="GO" id="GO:0009791">
    <property type="term" value="P:post-embryonic development"/>
    <property type="evidence" value="ECO:0007669"/>
    <property type="project" value="UniProtKB-ARBA"/>
</dbReference>
<dbReference type="Pfam" id="PF01150">
    <property type="entry name" value="GDA1_CD39"/>
    <property type="match status" value="1"/>
</dbReference>
<sequence>MHLECRHIITSAPLLGSEVGKDRGERDREGDRSPSRRLRTLLSISISFCSSTLDPSQETPLKPPTPAPTSSGNGLIRYRSPSAPELSRAAPADLEAKMKRARQEPILDKIQRFRGVILVFAVPLLLVSFVLFLMPRSPAVISFASRKTVPGGGEAGSKSYAVIFDAGSSGSRVHVYCFDENLDLLPIGQELELFVQEKPGLSFYAKDPQQAAQSLVSLLEKAESVVPMKLRQQTPVRVGATAGLRALGAETSEKILQAVKDLLQHNSSLKFKSDWVTVLDGTQEGAFQWVTINYLLGKLGKSYANTVGVVDLGGGSVQMAYAISEKDAEQGPKVSDGEDSYVQKLFLKGTKYYLYVHSYLHYGLLAARAEILKVTKDDSDCILSGYHGSYKYGGNAYRASAKQSGASFLKCREDAVKALRVDEPACTHMKCTFGGIWNGGGGAGQKNLFVASFFFDRAAEAGFVDREKPVAVVKPAHFEKAAKHACQLSIEDAKAAYPHVQEDNLPYLCMDLVYQYTLLVDGFERREGKGREGKGREKRARFVFLLLDEEDKGDDERPKYSSVFHLPDASESSTMSDPASLPPGFRFHPTDEELILHYLRNQAASLPCPVSIIAEVDIYKLDPWDLPGKAVFGEREWYFFSPRDRKYPNGVRPNRAAASGYWKATGTDKAIHDSRGNERIGVKKALVFYKGRPPKGSKTNWIMHEYRLEEARRSNYYKLKHASMRLDDWVLCRIYKKNLQPVPPSMDDRERQDPAGSASSSFHGMNRALSMADLMEDYSAPSHLFANLPVMQGSQLGFLRAQPRMDHQLSRPGNIDGGIDVDYELARQQKPSDATFYTAEFSSLSQRLLDQQILPGSHLGLH</sequence>
<keyword evidence="18" id="KW-0472">Membrane</keyword>
<comment type="subcellular location">
    <subcellularLocation>
        <location evidence="1">Nucleus</location>
    </subcellularLocation>
</comment>
<dbReference type="FunFam" id="3.30.420.150:FF:000008">
    <property type="entry name" value="Apyrase 1"/>
    <property type="match status" value="1"/>
</dbReference>
<reference evidence="20" key="1">
    <citation type="submission" date="2022-05" db="EMBL/GenBank/DDBJ databases">
        <title>The Musa troglodytarum L. genome provides insights into the mechanism of non-climacteric behaviour and enrichment of carotenoids.</title>
        <authorList>
            <person name="Wang J."/>
        </authorList>
    </citation>
    <scope>NUCLEOTIDE SEQUENCE</scope>
    <source>
        <tissue evidence="20">Leaf</tissue>
    </source>
</reference>
<evidence type="ECO:0000256" key="15">
    <source>
        <dbReference type="PIRSR" id="PIRSR600407-2"/>
    </source>
</evidence>
<dbReference type="EC" id="3.6.1.5" evidence="3"/>
<evidence type="ECO:0000256" key="16">
    <source>
        <dbReference type="RuleBase" id="RU003833"/>
    </source>
</evidence>
<comment type="function">
    <text evidence="13">Catalyzes the hydrolysis of phosphoanhydride bonds of nucleoside tri- and di-phosphates.</text>
</comment>
<keyword evidence="18" id="KW-0812">Transmembrane</keyword>
<feature type="binding site" evidence="15">
    <location>
        <begin position="314"/>
        <end position="318"/>
    </location>
    <ligand>
        <name>ATP</name>
        <dbReference type="ChEBI" id="CHEBI:30616"/>
    </ligand>
</feature>